<comment type="caution">
    <text evidence="7">The sequence shown here is derived from an EMBL/GenBank/DDBJ whole genome shotgun (WGS) entry which is preliminary data.</text>
</comment>
<keyword evidence="8" id="KW-1185">Reference proteome</keyword>
<evidence type="ECO:0000256" key="6">
    <source>
        <dbReference type="RuleBase" id="RU362057"/>
    </source>
</evidence>
<dbReference type="SUPFAM" id="SSF53756">
    <property type="entry name" value="UDP-Glycosyltransferase/glycogen phosphorylase"/>
    <property type="match status" value="1"/>
</dbReference>
<keyword evidence="3 5" id="KW-0808">Transferase</keyword>
<dbReference type="PROSITE" id="PS00375">
    <property type="entry name" value="UDPGT"/>
    <property type="match status" value="1"/>
</dbReference>
<sequence length="470" mass="52945">MIASGHLIPMVDMARLFAQRGVKATIILTPFNAALFSKTIERDRELGLETSIRLINFPFAEVGMPEGCENLSSITSPEMFPKIFKATELLQQPLEKLLEEDSPDCLVADMYFPWATEVASKHGIPRLAFHGSGAYALCVHHVISQQEPYKNVESDSEVFTVPDLPDTITMTKRQLPDHIRDGTENHMAKFIEKFTEAEMKSYGVLVNSFHELEPAYSEYYKEVVGRRTWHIGPVSLSNRDNEDKARRGNKTSIDEHECLSWLASKKRNSVLYVCFGSLSSFSTAQLLEIAMGLEASGQQFIWVVRKDKSKEKENEVWLPEAFEQRLEGRGIIIRGWAPQVLILDHESVGGFMTHCGWNSILEGVTAGVPMITWPHFAEQFYNEKLVTDILRVGVGVGAQEWCRWPDDCKIYVKKEDIEKAVAQLMDSEEAEETRSRAKALGAMAKKAVGKGGSSYSDLSAFLEELELNRN</sequence>
<organism evidence="7 8">
    <name type="scientific">Actinidia rufa</name>
    <dbReference type="NCBI Taxonomy" id="165716"/>
    <lineage>
        <taxon>Eukaryota</taxon>
        <taxon>Viridiplantae</taxon>
        <taxon>Streptophyta</taxon>
        <taxon>Embryophyta</taxon>
        <taxon>Tracheophyta</taxon>
        <taxon>Spermatophyta</taxon>
        <taxon>Magnoliopsida</taxon>
        <taxon>eudicotyledons</taxon>
        <taxon>Gunneridae</taxon>
        <taxon>Pentapetalae</taxon>
        <taxon>asterids</taxon>
        <taxon>Ericales</taxon>
        <taxon>Actinidiaceae</taxon>
        <taxon>Actinidia</taxon>
    </lineage>
</organism>
<dbReference type="Pfam" id="PF00201">
    <property type="entry name" value="UDPGT"/>
    <property type="match status" value="1"/>
</dbReference>
<comment type="similarity">
    <text evidence="1 5">Belongs to the UDP-glycosyltransferase family.</text>
</comment>
<name>A0A7J0DQ39_9ERIC</name>
<reference evidence="8" key="1">
    <citation type="submission" date="2019-07" db="EMBL/GenBank/DDBJ databases">
        <title>De Novo Assembly of kiwifruit Actinidia rufa.</title>
        <authorList>
            <person name="Sugita-Konishi S."/>
            <person name="Sato K."/>
            <person name="Mori E."/>
            <person name="Abe Y."/>
            <person name="Kisaki G."/>
            <person name="Hamano K."/>
            <person name="Suezawa K."/>
            <person name="Otani M."/>
            <person name="Fukuda T."/>
            <person name="Manabe T."/>
            <person name="Gomi K."/>
            <person name="Tabuchi M."/>
            <person name="Akimitsu K."/>
            <person name="Kataoka I."/>
        </authorList>
    </citation>
    <scope>NUCLEOTIDE SEQUENCE [LARGE SCALE GENOMIC DNA]</scope>
    <source>
        <strain evidence="8">cv. Fuchu</strain>
    </source>
</reference>
<keyword evidence="2 5" id="KW-0328">Glycosyltransferase</keyword>
<protein>
    <recommendedName>
        <fullName evidence="6">Glycosyltransferase</fullName>
        <ecNumber evidence="6">2.4.1.-</ecNumber>
    </recommendedName>
</protein>
<dbReference type="FunFam" id="3.40.50.2000:FF:000047">
    <property type="entry name" value="Glycosyltransferase"/>
    <property type="match status" value="1"/>
</dbReference>
<dbReference type="AlphaFoldDB" id="A0A7J0DQ39"/>
<dbReference type="EMBL" id="BJWL01000339">
    <property type="protein sequence ID" value="GFS40050.1"/>
    <property type="molecule type" value="Genomic_DNA"/>
</dbReference>
<dbReference type="GO" id="GO:0035251">
    <property type="term" value="F:UDP-glucosyltransferase activity"/>
    <property type="evidence" value="ECO:0007669"/>
    <property type="project" value="TreeGrafter"/>
</dbReference>
<dbReference type="Proteomes" id="UP000585474">
    <property type="component" value="Unassembled WGS sequence"/>
</dbReference>
<evidence type="ECO:0000256" key="5">
    <source>
        <dbReference type="RuleBase" id="RU003718"/>
    </source>
</evidence>
<keyword evidence="4" id="KW-0284">Flavonoid biosynthesis</keyword>
<dbReference type="FunFam" id="3.40.50.2000:FF:000071">
    <property type="entry name" value="Glycosyltransferase"/>
    <property type="match status" value="1"/>
</dbReference>
<dbReference type="InterPro" id="IPR002213">
    <property type="entry name" value="UDP_glucos_trans"/>
</dbReference>
<gene>
    <name evidence="7" type="ORF">Acr_00g0066390</name>
</gene>
<evidence type="ECO:0000256" key="3">
    <source>
        <dbReference type="ARBA" id="ARBA00022679"/>
    </source>
</evidence>
<dbReference type="OrthoDB" id="5835829at2759"/>
<evidence type="ECO:0000313" key="8">
    <source>
        <dbReference type="Proteomes" id="UP000585474"/>
    </source>
</evidence>
<evidence type="ECO:0000256" key="2">
    <source>
        <dbReference type="ARBA" id="ARBA00022676"/>
    </source>
</evidence>
<dbReference type="PANTHER" id="PTHR48047">
    <property type="entry name" value="GLYCOSYLTRANSFERASE"/>
    <property type="match status" value="1"/>
</dbReference>
<dbReference type="EC" id="2.4.1.-" evidence="6"/>
<evidence type="ECO:0000256" key="4">
    <source>
        <dbReference type="ARBA" id="ARBA00023241"/>
    </source>
</evidence>
<dbReference type="InterPro" id="IPR035595">
    <property type="entry name" value="UDP_glycos_trans_CS"/>
</dbReference>
<proteinExistence type="inferred from homology"/>
<dbReference type="PANTHER" id="PTHR48047:SF45">
    <property type="entry name" value="SCOPOLETIN GLUCOSYLTRANSFERASE-LIKE"/>
    <property type="match status" value="1"/>
</dbReference>
<accession>A0A7J0DQ39</accession>
<dbReference type="Gene3D" id="3.40.50.2000">
    <property type="entry name" value="Glycogen Phosphorylase B"/>
    <property type="match status" value="2"/>
</dbReference>
<evidence type="ECO:0000256" key="1">
    <source>
        <dbReference type="ARBA" id="ARBA00009995"/>
    </source>
</evidence>
<evidence type="ECO:0000313" key="7">
    <source>
        <dbReference type="EMBL" id="GFS40050.1"/>
    </source>
</evidence>
<dbReference type="GO" id="GO:0009813">
    <property type="term" value="P:flavonoid biosynthetic process"/>
    <property type="evidence" value="ECO:0007669"/>
    <property type="project" value="UniProtKB-KW"/>
</dbReference>
<dbReference type="CDD" id="cd03784">
    <property type="entry name" value="GT1_Gtf-like"/>
    <property type="match status" value="1"/>
</dbReference>